<dbReference type="Pfam" id="PF00440">
    <property type="entry name" value="TetR_N"/>
    <property type="match status" value="1"/>
</dbReference>
<dbReference type="EMBL" id="RKMH01000011">
    <property type="protein sequence ID" value="RPA58506.1"/>
    <property type="molecule type" value="Genomic_DNA"/>
</dbReference>
<feature type="domain" description="HTH tetR-type" evidence="3">
    <location>
        <begin position="8"/>
        <end position="68"/>
    </location>
</feature>
<proteinExistence type="predicted"/>
<dbReference type="PANTHER" id="PTHR30055:SF187">
    <property type="entry name" value="TRANSCRIPTIONAL REGULATORY PROTEIN"/>
    <property type="match status" value="1"/>
</dbReference>
<name>A0A3N4GD48_9ACTN</name>
<dbReference type="GO" id="GO:0003700">
    <property type="term" value="F:DNA-binding transcription factor activity"/>
    <property type="evidence" value="ECO:0007669"/>
    <property type="project" value="TreeGrafter"/>
</dbReference>
<dbReference type="InterPro" id="IPR036271">
    <property type="entry name" value="Tet_transcr_reg_TetR-rel_C_sf"/>
</dbReference>
<dbReference type="PROSITE" id="PS50977">
    <property type="entry name" value="HTH_TETR_2"/>
    <property type="match status" value="1"/>
</dbReference>
<gene>
    <name evidence="4" type="ORF">EF294_15085</name>
</gene>
<keyword evidence="1 2" id="KW-0238">DNA-binding</keyword>
<evidence type="ECO:0000313" key="5">
    <source>
        <dbReference type="Proteomes" id="UP000267536"/>
    </source>
</evidence>
<dbReference type="SUPFAM" id="SSF46689">
    <property type="entry name" value="Homeodomain-like"/>
    <property type="match status" value="1"/>
</dbReference>
<evidence type="ECO:0000259" key="3">
    <source>
        <dbReference type="PROSITE" id="PS50977"/>
    </source>
</evidence>
<dbReference type="InterPro" id="IPR009057">
    <property type="entry name" value="Homeodomain-like_sf"/>
</dbReference>
<protein>
    <submittedName>
        <fullName evidence="4">TetR/AcrR family transcriptional regulator</fullName>
    </submittedName>
</protein>
<organism evidence="4 5">
    <name type="scientific">Gordonia oryzae</name>
    <dbReference type="NCBI Taxonomy" id="2487349"/>
    <lineage>
        <taxon>Bacteria</taxon>
        <taxon>Bacillati</taxon>
        <taxon>Actinomycetota</taxon>
        <taxon>Actinomycetes</taxon>
        <taxon>Mycobacteriales</taxon>
        <taxon>Gordoniaceae</taxon>
        <taxon>Gordonia</taxon>
    </lineage>
</organism>
<evidence type="ECO:0000313" key="4">
    <source>
        <dbReference type="EMBL" id="RPA58506.1"/>
    </source>
</evidence>
<dbReference type="AlphaFoldDB" id="A0A3N4GD48"/>
<dbReference type="InterPro" id="IPR001647">
    <property type="entry name" value="HTH_TetR"/>
</dbReference>
<evidence type="ECO:0000256" key="2">
    <source>
        <dbReference type="PROSITE-ProRule" id="PRU00335"/>
    </source>
</evidence>
<comment type="caution">
    <text evidence="4">The sequence shown here is derived from an EMBL/GenBank/DDBJ whole genome shotgun (WGS) entry which is preliminary data.</text>
</comment>
<dbReference type="PROSITE" id="PS01081">
    <property type="entry name" value="HTH_TETR_1"/>
    <property type="match status" value="1"/>
</dbReference>
<dbReference type="SUPFAM" id="SSF48498">
    <property type="entry name" value="Tetracyclin repressor-like, C-terminal domain"/>
    <property type="match status" value="1"/>
</dbReference>
<dbReference type="PANTHER" id="PTHR30055">
    <property type="entry name" value="HTH-TYPE TRANSCRIPTIONAL REGULATOR RUTR"/>
    <property type="match status" value="1"/>
</dbReference>
<accession>A0A3N4GD48</accession>
<dbReference type="GO" id="GO:0000976">
    <property type="term" value="F:transcription cis-regulatory region binding"/>
    <property type="evidence" value="ECO:0007669"/>
    <property type="project" value="TreeGrafter"/>
</dbReference>
<dbReference type="InterPro" id="IPR050109">
    <property type="entry name" value="HTH-type_TetR-like_transc_reg"/>
</dbReference>
<evidence type="ECO:0000256" key="1">
    <source>
        <dbReference type="ARBA" id="ARBA00023125"/>
    </source>
</evidence>
<feature type="DNA-binding region" description="H-T-H motif" evidence="2">
    <location>
        <begin position="31"/>
        <end position="50"/>
    </location>
</feature>
<dbReference type="RefSeq" id="WP_123931483.1">
    <property type="nucleotide sequence ID" value="NZ_JBPSDP010000011.1"/>
</dbReference>
<keyword evidence="5" id="KW-1185">Reference proteome</keyword>
<dbReference type="Proteomes" id="UP000267536">
    <property type="component" value="Unassembled WGS sequence"/>
</dbReference>
<reference evidence="4 5" key="1">
    <citation type="submission" date="2018-11" db="EMBL/GenBank/DDBJ databases">
        <title>Draft genome sequence of Gordonia sp. RS15-1S isolated from rice stems.</title>
        <authorList>
            <person name="Muangham S."/>
        </authorList>
    </citation>
    <scope>NUCLEOTIDE SEQUENCE [LARGE SCALE GENOMIC DNA]</scope>
    <source>
        <strain evidence="4 5">RS15-1S</strain>
    </source>
</reference>
<dbReference type="InterPro" id="IPR023772">
    <property type="entry name" value="DNA-bd_HTH_TetR-type_CS"/>
</dbReference>
<sequence length="199" mass="21661">MPAQALDISRRDAILAAALALFDADGYAVTTMSAVQRAARASTGSLYHHFPSKAHLAAELQVRALADYRDGLLTALGNGDVDDAEGGVRAVVHFHLRWVTDNLDRARLLYTLHDPQVSVLAAERIAAVTSVLFTDVGSWYERQRSGGRVRDVPIHVLSSVWIGPAQEIGRTHLTRRYDPGGVLEFADDLATAAWHALRA</sequence>
<dbReference type="Gene3D" id="1.10.357.10">
    <property type="entry name" value="Tetracycline Repressor, domain 2"/>
    <property type="match status" value="1"/>
</dbReference>
<dbReference type="PRINTS" id="PR00455">
    <property type="entry name" value="HTHTETR"/>
</dbReference>
<dbReference type="OrthoDB" id="3687980at2"/>